<dbReference type="Proteomes" id="UP000221165">
    <property type="component" value="Unassembled WGS sequence"/>
</dbReference>
<dbReference type="Pfam" id="PF01894">
    <property type="entry name" value="YjbQ"/>
    <property type="match status" value="2"/>
</dbReference>
<feature type="compositionally biased region" description="Low complexity" evidence="2">
    <location>
        <begin position="65"/>
        <end position="81"/>
    </location>
</feature>
<proteinExistence type="inferred from homology"/>
<organism evidence="3 4">
    <name type="scientific">Cystoisospora suis</name>
    <dbReference type="NCBI Taxonomy" id="483139"/>
    <lineage>
        <taxon>Eukaryota</taxon>
        <taxon>Sar</taxon>
        <taxon>Alveolata</taxon>
        <taxon>Apicomplexa</taxon>
        <taxon>Conoidasida</taxon>
        <taxon>Coccidia</taxon>
        <taxon>Eucoccidiorida</taxon>
        <taxon>Eimeriorina</taxon>
        <taxon>Sarcocystidae</taxon>
        <taxon>Cystoisospora</taxon>
    </lineage>
</organism>
<comment type="caution">
    <text evidence="3">The sequence shown here is derived from an EMBL/GenBank/DDBJ whole genome shotgun (WGS) entry which is preliminary data.</text>
</comment>
<dbReference type="VEuPathDB" id="ToxoDB:CSUI_001013"/>
<feature type="compositionally biased region" description="Polar residues" evidence="2">
    <location>
        <begin position="55"/>
        <end position="64"/>
    </location>
</feature>
<feature type="compositionally biased region" description="Basic and acidic residues" evidence="2">
    <location>
        <begin position="313"/>
        <end position="325"/>
    </location>
</feature>
<comment type="similarity">
    <text evidence="1">Belongs to the UPF0047 family.</text>
</comment>
<feature type="region of interest" description="Disordered" evidence="2">
    <location>
        <begin position="418"/>
        <end position="445"/>
    </location>
</feature>
<feature type="compositionally biased region" description="Low complexity" evidence="2">
    <location>
        <begin position="132"/>
        <end position="153"/>
    </location>
</feature>
<dbReference type="OrthoDB" id="330646at2759"/>
<evidence type="ECO:0000313" key="3">
    <source>
        <dbReference type="EMBL" id="PHJ25132.1"/>
    </source>
</evidence>
<dbReference type="SUPFAM" id="SSF111038">
    <property type="entry name" value="YjbQ-like"/>
    <property type="match status" value="2"/>
</dbReference>
<accession>A0A2C6LE08</accession>
<keyword evidence="4" id="KW-1185">Reference proteome</keyword>
<evidence type="ECO:0000313" key="4">
    <source>
        <dbReference type="Proteomes" id="UP000221165"/>
    </source>
</evidence>
<dbReference type="AlphaFoldDB" id="A0A2C6LE08"/>
<evidence type="ECO:0000256" key="2">
    <source>
        <dbReference type="SAM" id="MobiDB-lite"/>
    </source>
</evidence>
<dbReference type="InterPro" id="IPR001602">
    <property type="entry name" value="UPF0047_YjbQ-like"/>
</dbReference>
<dbReference type="PANTHER" id="PTHR30615:SF8">
    <property type="entry name" value="UPF0047 PROTEIN C4A8.02C"/>
    <property type="match status" value="1"/>
</dbReference>
<protein>
    <submittedName>
        <fullName evidence="3">Secondary thiamine-phosphate synthase enzyme</fullName>
    </submittedName>
</protein>
<feature type="region of interest" description="Disordered" evidence="2">
    <location>
        <begin position="55"/>
        <end position="81"/>
    </location>
</feature>
<sequence>MLDFNLYPSKFLVPLFFFFSILLSSGFSCSSSLLFALPSSTPLYTSIASPAPLNATTSTTTMKPSSRSTRSQSTASSPSTLYSSSFPLAQRIVRLQSSSQGCHLLGGTVEREVLRLHEDFSSFLSHREKSGDTSAPSSSSASSSYSSSLSKQSKMGRKQSSGTETLWVAHLAVCTPGVGISVNENADPTVRRDMKKVLDLLTEQATPLPPRFAWPLLVGQSISIPFSSSRGMLLGTWQGVYIIDGRGRHDEKGRAGEDVEVVITLLPVLHRVQRTVTAQRRGCEDLRKEIDTFLSAVQDAVKSQRQGGKRGYQRSDSDDFDDSSRQDSGWGIPLLMHIWTQHTSCSLSVLPSNSLRDVEPVMSSVVPESWNNKYFQHTYEGPDDMPAHAKTTLFSPEVMLPLRLLGSSPRLDCRLHEEAEKEKQRAIAAHGHHEASRQERDKGLTEGKGLTADDFLLTVDFCKDQTAALNEHRDTGGWGGGHSRKLVLSAVGSDTMTSSGTTEDGGKKENLVIWAAERESSLIVVEIKKAEFIYLGLSGSNLSYRTVDVQEARNREGRHYSTNGRRRSFLGRFYPTGVVTAVTGNLSCPDFPFSGVVIARFLTFPSLKEVEQFCLRALSLWHGSRSHSLLCPGGERGHSNSFQGGHRWIYGFFYMFGYLSFYSSTGRYRGQRTGATASAAIESRTTCQLRGQGEKRQKCAVELGARSPTRQWRSGARAKREIAPSCATWRSSVSEPRCG</sequence>
<gene>
    <name evidence="3" type="ORF">CSUI_001013</name>
</gene>
<dbReference type="RefSeq" id="XP_067926804.1">
    <property type="nucleotide sequence ID" value="XM_068061219.1"/>
</dbReference>
<evidence type="ECO:0000256" key="1">
    <source>
        <dbReference type="ARBA" id="ARBA00005534"/>
    </source>
</evidence>
<dbReference type="GeneID" id="94424430"/>
<name>A0A2C6LE08_9APIC</name>
<feature type="non-terminal residue" evidence="3">
    <location>
        <position position="739"/>
    </location>
</feature>
<dbReference type="Gene3D" id="2.60.120.460">
    <property type="entry name" value="YjbQ-like"/>
    <property type="match status" value="2"/>
</dbReference>
<feature type="region of interest" description="Disordered" evidence="2">
    <location>
        <begin position="301"/>
        <end position="325"/>
    </location>
</feature>
<reference evidence="3 4" key="1">
    <citation type="journal article" date="2017" name="Int. J. Parasitol.">
        <title>The genome of the protozoan parasite Cystoisospora suis and a reverse vaccinology approach to identify vaccine candidates.</title>
        <authorList>
            <person name="Palmieri N."/>
            <person name="Shrestha A."/>
            <person name="Ruttkowski B."/>
            <person name="Beck T."/>
            <person name="Vogl C."/>
            <person name="Tomley F."/>
            <person name="Blake D.P."/>
            <person name="Joachim A."/>
        </authorList>
    </citation>
    <scope>NUCLEOTIDE SEQUENCE [LARGE SCALE GENOMIC DNA]</scope>
    <source>
        <strain evidence="3 4">Wien I</strain>
    </source>
</reference>
<dbReference type="InterPro" id="IPR035917">
    <property type="entry name" value="YjbQ-like_sf"/>
</dbReference>
<dbReference type="PANTHER" id="PTHR30615">
    <property type="entry name" value="UNCHARACTERIZED PROTEIN YJBQ-RELATED"/>
    <property type="match status" value="1"/>
</dbReference>
<dbReference type="EMBL" id="MIGC01000401">
    <property type="protein sequence ID" value="PHJ25132.1"/>
    <property type="molecule type" value="Genomic_DNA"/>
</dbReference>
<feature type="region of interest" description="Disordered" evidence="2">
    <location>
        <begin position="126"/>
        <end position="159"/>
    </location>
</feature>